<organism evidence="1">
    <name type="scientific">Caudovirales sp. ctqI92</name>
    <dbReference type="NCBI Taxonomy" id="2826785"/>
    <lineage>
        <taxon>Viruses</taxon>
        <taxon>Duplodnaviria</taxon>
        <taxon>Heunggongvirae</taxon>
        <taxon>Uroviricota</taxon>
        <taxon>Caudoviricetes</taxon>
    </lineage>
</organism>
<proteinExistence type="predicted"/>
<sequence>MNNYIHVLDADGRRITSIVDNMIVPIGEDALLKQAKEQYPDAANYIYGGDAMLDAFLDGKVYKDGMFKDAPVVEYIPTKEEKINAIKAEYEPRFKTLEEAQRRLLLMGKPTNAISAQYIKLNSEMVARIKEVQ</sequence>
<evidence type="ECO:0000313" key="1">
    <source>
        <dbReference type="EMBL" id="DAD84658.1"/>
    </source>
</evidence>
<reference evidence="1" key="1">
    <citation type="journal article" date="2021" name="Proc. Natl. Acad. Sci. U.S.A.">
        <title>A Catalog of Tens of Thousands of Viruses from Human Metagenomes Reveals Hidden Associations with Chronic Diseases.</title>
        <authorList>
            <person name="Tisza M.J."/>
            <person name="Buck C.B."/>
        </authorList>
    </citation>
    <scope>NUCLEOTIDE SEQUENCE</scope>
    <source>
        <strain evidence="1">CtqI92</strain>
    </source>
</reference>
<accession>A0A8S5MRA2</accession>
<name>A0A8S5MRA2_9CAUD</name>
<dbReference type="EMBL" id="BK014963">
    <property type="protein sequence ID" value="DAD84658.1"/>
    <property type="molecule type" value="Genomic_DNA"/>
</dbReference>
<protein>
    <submittedName>
        <fullName evidence="1">Uncharacterized protein</fullName>
    </submittedName>
</protein>